<dbReference type="Proteomes" id="UP000027590">
    <property type="component" value="Unassembled WGS sequence"/>
</dbReference>
<keyword evidence="1" id="KW-0812">Transmembrane</keyword>
<reference evidence="2 3" key="1">
    <citation type="journal article" date="2014" name="Genome Biol. Evol.">
        <title>Acetic acid bacteria genomes reveal functional traits for adaptation to life in insect guts.</title>
        <authorList>
            <person name="Chouaia B."/>
            <person name="Gaiarsa S."/>
            <person name="Crotti E."/>
            <person name="Comandatore F."/>
            <person name="Degli Esposti M."/>
            <person name="Ricci I."/>
            <person name="Alma A."/>
            <person name="Favia G."/>
            <person name="Bandi C."/>
            <person name="Daffonchio D."/>
        </authorList>
    </citation>
    <scope>NUCLEOTIDE SEQUENCE [LARGE SCALE GENOMIC DNA]</scope>
    <source>
        <strain evidence="3">AM169</strain>
    </source>
</reference>
<keyword evidence="1" id="KW-1133">Transmembrane helix</keyword>
<name>A0A7U7J110_9PROT</name>
<reference evidence="2 3" key="2">
    <citation type="journal article" date="2014" name="PLoS ONE">
        <title>Evolution of mitochondria reconstructed from the energy metabolism of living bacteria.</title>
        <authorList>
            <person name="Degli Esposti M."/>
            <person name="Chouaia B."/>
            <person name="Comandatore F."/>
            <person name="Crotti E."/>
            <person name="Sassera D."/>
            <person name="Lievens P.M."/>
            <person name="Daffonchio D."/>
            <person name="Bandi C."/>
        </authorList>
    </citation>
    <scope>NUCLEOTIDE SEQUENCE [LARGE SCALE GENOMIC DNA]</scope>
    <source>
        <strain evidence="3">AM169</strain>
    </source>
</reference>
<organism evidence="2 3">
    <name type="scientific">Parasaccharibacter apium</name>
    <dbReference type="NCBI Taxonomy" id="1510841"/>
    <lineage>
        <taxon>Bacteria</taxon>
        <taxon>Pseudomonadati</taxon>
        <taxon>Pseudomonadota</taxon>
        <taxon>Alphaproteobacteria</taxon>
        <taxon>Acetobacterales</taxon>
        <taxon>Acetobacteraceae</taxon>
        <taxon>Parasaccharibacter</taxon>
    </lineage>
</organism>
<evidence type="ECO:0000256" key="1">
    <source>
        <dbReference type="SAM" id="Phobius"/>
    </source>
</evidence>
<feature type="transmembrane region" description="Helical" evidence="1">
    <location>
        <begin position="44"/>
        <end position="65"/>
    </location>
</feature>
<proteinExistence type="predicted"/>
<dbReference type="GO" id="GO:0004713">
    <property type="term" value="F:protein tyrosine kinase activity"/>
    <property type="evidence" value="ECO:0007669"/>
    <property type="project" value="TreeGrafter"/>
</dbReference>
<feature type="transmembrane region" description="Helical" evidence="1">
    <location>
        <begin position="373"/>
        <end position="394"/>
    </location>
</feature>
<dbReference type="PANTHER" id="PTHR32309:SF13">
    <property type="entry name" value="FERRIC ENTEROBACTIN TRANSPORT PROTEIN FEPE"/>
    <property type="match status" value="1"/>
</dbReference>
<dbReference type="PANTHER" id="PTHR32309">
    <property type="entry name" value="TYROSINE-PROTEIN KINASE"/>
    <property type="match status" value="1"/>
</dbReference>
<sequence>METGPLGVSHDRQVQPSVMRWFGKCYFSLCQATSRIGRWLRRQWVFSCVVLLPTSVAAFYLWVIATPQYISETHFLVRGKPPGGGSAVGLSSLLETNHGGSQDTYVVQDYMVSRDALRMLTRSVDIRSIFNRHYVDFFSKFPSIFTRNDFESFYSYYRAHVRAQIDEETGISHLQVRTFSAEDSRLVAQTLLEAGEKLVNEINDRQRYNTLHAAQSELDSSLKELHDTEMQLAAYRYNNAIIDPMKQAMPMVGTALSLESALSMMKAEKRQLDITAPNSPLRKVYAQRIASIQAQIQQTQSHIIGQTGASESLVPKLLGYDELEIKRTLIEKKLAAETTALEMAKAQADRQMLFVTVVAQPNLPDFPSYPRRMVFLLITFFTFLGIYVTGSLLVSGAREHALQ</sequence>
<keyword evidence="1" id="KW-0472">Membrane</keyword>
<gene>
    <name evidence="2" type="ORF">SACS_1166</name>
</gene>
<dbReference type="AlphaFoldDB" id="A0A7U7J110"/>
<protein>
    <submittedName>
        <fullName evidence="2">Capsular polysaccharide export system inner membrane protein KpsE</fullName>
    </submittedName>
</protein>
<dbReference type="EMBL" id="CBLY010000006">
    <property type="protein sequence ID" value="CDG33904.1"/>
    <property type="molecule type" value="Genomic_DNA"/>
</dbReference>
<comment type="caution">
    <text evidence="2">The sequence shown here is derived from an EMBL/GenBank/DDBJ whole genome shotgun (WGS) entry which is preliminary data.</text>
</comment>
<accession>A0A7U7J110</accession>
<evidence type="ECO:0000313" key="2">
    <source>
        <dbReference type="EMBL" id="CDG33904.1"/>
    </source>
</evidence>
<evidence type="ECO:0000313" key="3">
    <source>
        <dbReference type="Proteomes" id="UP000027590"/>
    </source>
</evidence>
<dbReference type="InterPro" id="IPR050445">
    <property type="entry name" value="Bact_polysacc_biosynth/exp"/>
</dbReference>
<dbReference type="GO" id="GO:0005886">
    <property type="term" value="C:plasma membrane"/>
    <property type="evidence" value="ECO:0007669"/>
    <property type="project" value="TreeGrafter"/>
</dbReference>